<sequence length="128" mass="14906">MYCCCHYLRILVGTYYKKELFIAFRANIWNNTGSSYLVCSHVLLSSNHIAKYNELFVYSLYFRKLILQLFRGDTILIKIRSNYNWISDSIESIGTGSLVFAVAFLLVDVVHVQLIFEHSNLIVKGTYY</sequence>
<evidence type="ECO:0000313" key="3">
    <source>
        <dbReference type="Proteomes" id="UP000525078"/>
    </source>
</evidence>
<evidence type="ECO:0000313" key="2">
    <source>
        <dbReference type="EMBL" id="KAF4383429.1"/>
    </source>
</evidence>
<keyword evidence="4" id="KW-1185">Reference proteome</keyword>
<gene>
    <name evidence="1" type="ORF">F8388_024108</name>
    <name evidence="2" type="ORF">G4B88_024003</name>
</gene>
<name>A0A7J6G0B2_CANSA</name>
<accession>A0A7J6G0B2</accession>
<dbReference type="AlphaFoldDB" id="A0A7J6G0B2"/>
<dbReference type="EMBL" id="JAATIP010000090">
    <property type="protein sequence ID" value="KAF4375449.1"/>
    <property type="molecule type" value="Genomic_DNA"/>
</dbReference>
<reference evidence="3 4" key="1">
    <citation type="journal article" date="2020" name="bioRxiv">
        <title>Sequence and annotation of 42 cannabis genomes reveals extensive copy number variation in cannabinoid synthesis and pathogen resistance genes.</title>
        <authorList>
            <person name="Mckernan K.J."/>
            <person name="Helbert Y."/>
            <person name="Kane L.T."/>
            <person name="Ebling H."/>
            <person name="Zhang L."/>
            <person name="Liu B."/>
            <person name="Eaton Z."/>
            <person name="Mclaughlin S."/>
            <person name="Kingan S."/>
            <person name="Baybayan P."/>
            <person name="Concepcion G."/>
            <person name="Jordan M."/>
            <person name="Riva A."/>
            <person name="Barbazuk W."/>
            <person name="Harkins T."/>
        </authorList>
    </citation>
    <scope>NUCLEOTIDE SEQUENCE [LARGE SCALE GENOMIC DNA]</scope>
    <source>
        <strain evidence="3 4">cv. Jamaican Lion 4</strain>
        <strain evidence="2">Father</strain>
        <strain evidence="1">Mother</strain>
        <tissue evidence="1">Leaf</tissue>
    </source>
</reference>
<organism evidence="1 3">
    <name type="scientific">Cannabis sativa</name>
    <name type="common">Hemp</name>
    <name type="synonym">Marijuana</name>
    <dbReference type="NCBI Taxonomy" id="3483"/>
    <lineage>
        <taxon>Eukaryota</taxon>
        <taxon>Viridiplantae</taxon>
        <taxon>Streptophyta</taxon>
        <taxon>Embryophyta</taxon>
        <taxon>Tracheophyta</taxon>
        <taxon>Spermatophyta</taxon>
        <taxon>Magnoliopsida</taxon>
        <taxon>eudicotyledons</taxon>
        <taxon>Gunneridae</taxon>
        <taxon>Pentapetalae</taxon>
        <taxon>rosids</taxon>
        <taxon>fabids</taxon>
        <taxon>Rosales</taxon>
        <taxon>Cannabaceae</taxon>
        <taxon>Cannabis</taxon>
    </lineage>
</organism>
<evidence type="ECO:0000313" key="1">
    <source>
        <dbReference type="EMBL" id="KAF4375449.1"/>
    </source>
</evidence>
<dbReference type="Proteomes" id="UP000525078">
    <property type="component" value="Unassembled WGS sequence"/>
</dbReference>
<dbReference type="EMBL" id="JAATIQ010000098">
    <property type="protein sequence ID" value="KAF4383429.1"/>
    <property type="molecule type" value="Genomic_DNA"/>
</dbReference>
<comment type="caution">
    <text evidence="1">The sequence shown here is derived from an EMBL/GenBank/DDBJ whole genome shotgun (WGS) entry which is preliminary data.</text>
</comment>
<proteinExistence type="predicted"/>
<dbReference type="Proteomes" id="UP000583929">
    <property type="component" value="Unassembled WGS sequence"/>
</dbReference>
<evidence type="ECO:0000313" key="4">
    <source>
        <dbReference type="Proteomes" id="UP000583929"/>
    </source>
</evidence>
<protein>
    <submittedName>
        <fullName evidence="1">Uncharacterized protein</fullName>
    </submittedName>
</protein>